<dbReference type="Proteomes" id="UP001236652">
    <property type="component" value="Chromosome"/>
</dbReference>
<accession>A0ABY8UTW2</accession>
<keyword evidence="5" id="KW-1185">Reference proteome</keyword>
<sequence>MDKHNKISVRINGEDTYLERDHEGKEKKVKAQKVKDELFVAKEEQASAIEEWMEEQEKKKQTGEDEDEEEIPVIERSYPSKKRSFSLPSEMKQLLIAAASAILVGTVIGFIMIRIFGGIDGTADNAQPAMPALQTGAAQNGEGTAAGGTAQAIAFPDVSAFVVQAGIFSTEEKAKTWSQNLSDKGLEGFIWPRDGQFYLFAGVASSKENGEKIATYLKDQGFETFVKEWHVASGERKVAQAEGKWIHSGMESWKGILPITTSLMDTGGGAVSDVTSKVKAWKQAIPNEASERTAPIQEGFNQFGKAAETFQQNKSTQGLWNMQTSMLSIWYAYEQYMK</sequence>
<dbReference type="Pfam" id="PF05036">
    <property type="entry name" value="SPOR"/>
    <property type="match status" value="1"/>
</dbReference>
<keyword evidence="2" id="KW-0812">Transmembrane</keyword>
<evidence type="ECO:0000256" key="1">
    <source>
        <dbReference type="SAM" id="MobiDB-lite"/>
    </source>
</evidence>
<evidence type="ECO:0000313" key="4">
    <source>
        <dbReference type="EMBL" id="WIF97095.1"/>
    </source>
</evidence>
<keyword evidence="2" id="KW-0472">Membrane</keyword>
<evidence type="ECO:0000256" key="2">
    <source>
        <dbReference type="SAM" id="Phobius"/>
    </source>
</evidence>
<dbReference type="SUPFAM" id="SSF110997">
    <property type="entry name" value="Sporulation related repeat"/>
    <property type="match status" value="1"/>
</dbReference>
<evidence type="ECO:0000313" key="5">
    <source>
        <dbReference type="Proteomes" id="UP001236652"/>
    </source>
</evidence>
<keyword evidence="2" id="KW-1133">Transmembrane helix</keyword>
<dbReference type="InterPro" id="IPR007730">
    <property type="entry name" value="SPOR-like_dom"/>
</dbReference>
<feature type="transmembrane region" description="Helical" evidence="2">
    <location>
        <begin position="94"/>
        <end position="117"/>
    </location>
</feature>
<dbReference type="RefSeq" id="WP_231417344.1">
    <property type="nucleotide sequence ID" value="NZ_CP126446.1"/>
</dbReference>
<proteinExistence type="predicted"/>
<feature type="domain" description="SPOR" evidence="3">
    <location>
        <begin position="155"/>
        <end position="229"/>
    </location>
</feature>
<reference evidence="4 5" key="1">
    <citation type="submission" date="2023-05" db="EMBL/GenBank/DDBJ databases">
        <title>Comparative genomics reveals the evidence of polycyclic aromatic hydrocarbons degradation in moderately halophilic genus Pontibacillus.</title>
        <authorList>
            <person name="Yang H."/>
            <person name="Qian Z."/>
        </authorList>
    </citation>
    <scope>NUCLEOTIDE SEQUENCE [LARGE SCALE GENOMIC DNA]</scope>
    <source>
        <strain evidence="5">HN14</strain>
    </source>
</reference>
<gene>
    <name evidence="4" type="ORF">QNI29_15285</name>
</gene>
<dbReference type="Gene3D" id="3.30.70.1070">
    <property type="entry name" value="Sporulation related repeat"/>
    <property type="match status" value="1"/>
</dbReference>
<evidence type="ECO:0000259" key="3">
    <source>
        <dbReference type="PROSITE" id="PS51724"/>
    </source>
</evidence>
<feature type="region of interest" description="Disordered" evidence="1">
    <location>
        <begin position="49"/>
        <end position="70"/>
    </location>
</feature>
<dbReference type="PROSITE" id="PS51724">
    <property type="entry name" value="SPOR"/>
    <property type="match status" value="1"/>
</dbReference>
<protein>
    <submittedName>
        <fullName evidence="4">SPOR domain-containing protein</fullName>
    </submittedName>
</protein>
<organism evidence="4 5">
    <name type="scientific">Pontibacillus chungwhensis</name>
    <dbReference type="NCBI Taxonomy" id="265426"/>
    <lineage>
        <taxon>Bacteria</taxon>
        <taxon>Bacillati</taxon>
        <taxon>Bacillota</taxon>
        <taxon>Bacilli</taxon>
        <taxon>Bacillales</taxon>
        <taxon>Bacillaceae</taxon>
        <taxon>Pontibacillus</taxon>
    </lineage>
</organism>
<dbReference type="EMBL" id="CP126446">
    <property type="protein sequence ID" value="WIF97095.1"/>
    <property type="molecule type" value="Genomic_DNA"/>
</dbReference>
<dbReference type="InterPro" id="IPR036680">
    <property type="entry name" value="SPOR-like_sf"/>
</dbReference>
<name>A0ABY8UTW2_9BACI</name>